<gene>
    <name evidence="2" type="ordered locus">Cwoe_5521</name>
</gene>
<organism evidence="2 3">
    <name type="scientific">Conexibacter woesei (strain DSM 14684 / CCUG 47730 / CIP 108061 / JCM 11494 / NBRC 100937 / ID131577)</name>
    <dbReference type="NCBI Taxonomy" id="469383"/>
    <lineage>
        <taxon>Bacteria</taxon>
        <taxon>Bacillati</taxon>
        <taxon>Actinomycetota</taxon>
        <taxon>Thermoleophilia</taxon>
        <taxon>Solirubrobacterales</taxon>
        <taxon>Conexibacteraceae</taxon>
        <taxon>Conexibacter</taxon>
    </lineage>
</organism>
<dbReference type="KEGG" id="cwo:Cwoe_5521"/>
<name>D3F0J2_CONWI</name>
<reference evidence="2 3" key="1">
    <citation type="journal article" date="2010" name="Stand. Genomic Sci.">
        <title>Complete genome sequence of Conexibacter woesei type strain (ID131577).</title>
        <authorList>
            <person name="Pukall R."/>
            <person name="Lapidus A."/>
            <person name="Glavina Del Rio T."/>
            <person name="Copeland A."/>
            <person name="Tice H."/>
            <person name="Cheng J.-F."/>
            <person name="Lucas S."/>
            <person name="Chen F."/>
            <person name="Nolan M."/>
            <person name="Bruce D."/>
            <person name="Goodwin L."/>
            <person name="Pitluck S."/>
            <person name="Mavromatis K."/>
            <person name="Ivanova N."/>
            <person name="Ovchinnikova G."/>
            <person name="Pati A."/>
            <person name="Chen A."/>
            <person name="Palaniappan K."/>
            <person name="Land M."/>
            <person name="Hauser L."/>
            <person name="Chang Y.-J."/>
            <person name="Jeffries C.D."/>
            <person name="Chain P."/>
            <person name="Meincke L."/>
            <person name="Sims D."/>
            <person name="Brettin T."/>
            <person name="Detter J.C."/>
            <person name="Rohde M."/>
            <person name="Goeker M."/>
            <person name="Bristow J."/>
            <person name="Eisen J.A."/>
            <person name="Markowitz V."/>
            <person name="Kyrpides N.C."/>
            <person name="Klenk H.-P."/>
            <person name="Hugenholtz P."/>
        </authorList>
    </citation>
    <scope>NUCLEOTIDE SEQUENCE [LARGE SCALE GENOMIC DNA]</scope>
    <source>
        <strain evidence="3">DSM 14684 / CIP 108061 / JCM 11494 / NBRC 100937 / ID131577</strain>
    </source>
</reference>
<feature type="compositionally biased region" description="Low complexity" evidence="1">
    <location>
        <begin position="126"/>
        <end position="136"/>
    </location>
</feature>
<keyword evidence="3" id="KW-1185">Reference proteome</keyword>
<accession>D3F0J2</accession>
<evidence type="ECO:0000256" key="1">
    <source>
        <dbReference type="SAM" id="MobiDB-lite"/>
    </source>
</evidence>
<dbReference type="Proteomes" id="UP000008229">
    <property type="component" value="Chromosome"/>
</dbReference>
<dbReference type="EMBL" id="CP001854">
    <property type="protein sequence ID" value="ADB53926.1"/>
    <property type="molecule type" value="Genomic_DNA"/>
</dbReference>
<dbReference type="STRING" id="469383.Cwoe_5521"/>
<protein>
    <submittedName>
        <fullName evidence="2">Uncharacterized protein</fullName>
    </submittedName>
</protein>
<feature type="region of interest" description="Disordered" evidence="1">
    <location>
        <begin position="126"/>
        <end position="154"/>
    </location>
</feature>
<dbReference type="AlphaFoldDB" id="D3F0J2"/>
<reference evidence="3" key="2">
    <citation type="submission" date="2010-01" db="EMBL/GenBank/DDBJ databases">
        <title>The complete genome of Conexibacter woesei DSM 14684.</title>
        <authorList>
            <consortium name="US DOE Joint Genome Institute (JGI-PGF)"/>
            <person name="Lucas S."/>
            <person name="Copeland A."/>
            <person name="Lapidus A."/>
            <person name="Glavina del Rio T."/>
            <person name="Dalin E."/>
            <person name="Tice H."/>
            <person name="Bruce D."/>
            <person name="Goodwin L."/>
            <person name="Pitluck S."/>
            <person name="Kyrpides N."/>
            <person name="Mavromatis K."/>
            <person name="Ivanova N."/>
            <person name="Mikhailova N."/>
            <person name="Chertkov O."/>
            <person name="Brettin T."/>
            <person name="Detter J.C."/>
            <person name="Han C."/>
            <person name="Larimer F."/>
            <person name="Land M."/>
            <person name="Hauser L."/>
            <person name="Markowitz V."/>
            <person name="Cheng J.-F."/>
            <person name="Hugenholtz P."/>
            <person name="Woyke T."/>
            <person name="Wu D."/>
            <person name="Pukall R."/>
            <person name="Steenblock K."/>
            <person name="Schneider S."/>
            <person name="Klenk H.-P."/>
            <person name="Eisen J.A."/>
        </authorList>
    </citation>
    <scope>NUCLEOTIDE SEQUENCE [LARGE SCALE GENOMIC DNA]</scope>
    <source>
        <strain evidence="3">DSM 14684 / CIP 108061 / JCM 11494 / NBRC 100937 / ID131577</strain>
    </source>
</reference>
<sequence>MSETSSGFTIGDVTFDSVDYAEYPDELHFWRGPRRPAADIDETPEGHHVRFDAAGEICQFFIHNARVLLDHDGAIHVTLPPNGPTTVLDRETLETLLVDPAPERWGLTRSERVRWRLAPFRDLARRLSPSAAVSPRPSSPRRPRPPASRSVRRP</sequence>
<evidence type="ECO:0000313" key="3">
    <source>
        <dbReference type="Proteomes" id="UP000008229"/>
    </source>
</evidence>
<dbReference type="RefSeq" id="WP_012936977.1">
    <property type="nucleotide sequence ID" value="NC_013739.1"/>
</dbReference>
<evidence type="ECO:0000313" key="2">
    <source>
        <dbReference type="EMBL" id="ADB53926.1"/>
    </source>
</evidence>
<proteinExistence type="predicted"/>
<feature type="compositionally biased region" description="Basic residues" evidence="1">
    <location>
        <begin position="139"/>
        <end position="154"/>
    </location>
</feature>
<dbReference type="HOGENOM" id="CLU_1701259_0_0_11"/>